<organism evidence="1 2">
    <name type="scientific">Kribbella yunnanensis</name>
    <dbReference type="NCBI Taxonomy" id="190194"/>
    <lineage>
        <taxon>Bacteria</taxon>
        <taxon>Bacillati</taxon>
        <taxon>Actinomycetota</taxon>
        <taxon>Actinomycetes</taxon>
        <taxon>Propionibacteriales</taxon>
        <taxon>Kribbellaceae</taxon>
        <taxon>Kribbella</taxon>
    </lineage>
</organism>
<accession>A0ABP4SPM7</accession>
<evidence type="ECO:0000313" key="1">
    <source>
        <dbReference type="EMBL" id="GAA1676240.1"/>
    </source>
</evidence>
<dbReference type="Pfam" id="PF13385">
    <property type="entry name" value="Laminin_G_3"/>
    <property type="match status" value="2"/>
</dbReference>
<dbReference type="Gene3D" id="2.60.120.200">
    <property type="match status" value="2"/>
</dbReference>
<protein>
    <recommendedName>
        <fullName evidence="3">LamG domain-containing protein</fullName>
    </recommendedName>
</protein>
<name>A0ABP4SPM7_9ACTN</name>
<evidence type="ECO:0008006" key="3">
    <source>
        <dbReference type="Google" id="ProtNLM"/>
    </source>
</evidence>
<reference evidence="2" key="1">
    <citation type="journal article" date="2019" name="Int. J. Syst. Evol. Microbiol.">
        <title>The Global Catalogue of Microorganisms (GCM) 10K type strain sequencing project: providing services to taxonomists for standard genome sequencing and annotation.</title>
        <authorList>
            <consortium name="The Broad Institute Genomics Platform"/>
            <consortium name="The Broad Institute Genome Sequencing Center for Infectious Disease"/>
            <person name="Wu L."/>
            <person name="Ma J."/>
        </authorList>
    </citation>
    <scope>NUCLEOTIDE SEQUENCE [LARGE SCALE GENOMIC DNA]</scope>
    <source>
        <strain evidence="2">JCM 14307</strain>
    </source>
</reference>
<dbReference type="SUPFAM" id="SSF49899">
    <property type="entry name" value="Concanavalin A-like lectins/glucanases"/>
    <property type="match status" value="2"/>
</dbReference>
<sequence length="643" mass="68682">MAQAAGYSFNPETVWGDTVRDLAGYGLHGKVVGSATIVPAKYGDGLNCTGGALRIVAEDDTYPTNTDGGISLAAWVRLNNNTAAARCLVSVSSDDDLNVALYASNAAGHVEAWIEGTTYATTTSIRDGAEHHVMLVVNRTTGPGDEWVKIVVDGTVVLTEADLTLDFDYAGDVTVEVGRNVIEGDETLNGVVDDFRWWNDPIESSYWATVVGQEQIDLQLAIYPFDNEASDRSIYGRHLIPTASAAYTYGMYGRALVSSASQAGASGPVNLPDCDRLAITGWVRLDVVPSSPEPILAIDDLAGNSRVRVVVNADRTVTATWVTIAYGTKSVTSTAELVHGEFVPVHISMNPTYVGIRIGSLSQQTTSTGNGFPHLTPTVNGLKVLYVGGDKNTGGEVTWNYLTLTKNFLREVADTYWAGPPTNYPSRPLNIARLVVDFNENGGTTVKSKSPAASPLTRTSAGSWIQGVHGAALAASGSGGSVTGSIDWPENPKGWAFSAWVRCREEPSGARFLVLRNEEHEVAHAGRLWGNLWTRLFGADGNTGAISISSAPIPHETWTHVAASCNGQRTQFFLNGERVTALTYDVGALRVPTQIVIGGDGDDDSVADMDSLRLFDTPVSPANIAWMYQNPGQFYDTEGAVLL</sequence>
<evidence type="ECO:0000313" key="2">
    <source>
        <dbReference type="Proteomes" id="UP001500280"/>
    </source>
</evidence>
<dbReference type="Proteomes" id="UP001500280">
    <property type="component" value="Unassembled WGS sequence"/>
</dbReference>
<keyword evidence="2" id="KW-1185">Reference proteome</keyword>
<proteinExistence type="predicted"/>
<dbReference type="InterPro" id="IPR013320">
    <property type="entry name" value="ConA-like_dom_sf"/>
</dbReference>
<comment type="caution">
    <text evidence="1">The sequence shown here is derived from an EMBL/GenBank/DDBJ whole genome shotgun (WGS) entry which is preliminary data.</text>
</comment>
<dbReference type="EMBL" id="BAAANF010000006">
    <property type="protein sequence ID" value="GAA1676240.1"/>
    <property type="molecule type" value="Genomic_DNA"/>
</dbReference>
<dbReference type="RefSeq" id="WP_344148372.1">
    <property type="nucleotide sequence ID" value="NZ_BAAANF010000006.1"/>
</dbReference>
<gene>
    <name evidence="1" type="ORF">GCM10009745_19320</name>
</gene>